<dbReference type="RefSeq" id="XP_066829387.1">
    <property type="nucleotide sequence ID" value="XM_066972449.1"/>
</dbReference>
<feature type="region of interest" description="Disordered" evidence="4">
    <location>
        <begin position="747"/>
        <end position="770"/>
    </location>
</feature>
<accession>A0ABP0ZLZ9</accession>
<dbReference type="Proteomes" id="UP001497383">
    <property type="component" value="Chromosome 3"/>
</dbReference>
<dbReference type="Gene3D" id="1.10.10.10">
    <property type="entry name" value="Winged helix-like DNA-binding domain superfamily/Winged helix DNA-binding domain"/>
    <property type="match status" value="1"/>
</dbReference>
<feature type="region of interest" description="Disordered" evidence="4">
    <location>
        <begin position="25"/>
        <end position="76"/>
    </location>
</feature>
<dbReference type="InterPro" id="IPR016159">
    <property type="entry name" value="Cullin_repeat-like_dom_sf"/>
</dbReference>
<evidence type="ECO:0000256" key="3">
    <source>
        <dbReference type="RuleBase" id="RU003829"/>
    </source>
</evidence>
<evidence type="ECO:0000313" key="7">
    <source>
        <dbReference type="Proteomes" id="UP001497383"/>
    </source>
</evidence>
<dbReference type="InterPro" id="IPR059120">
    <property type="entry name" value="Cullin-like_AB"/>
</dbReference>
<dbReference type="SUPFAM" id="SSF74788">
    <property type="entry name" value="Cullin repeat-like"/>
    <property type="match status" value="1"/>
</dbReference>
<evidence type="ECO:0000256" key="2">
    <source>
        <dbReference type="PROSITE-ProRule" id="PRU00330"/>
    </source>
</evidence>
<sequence length="847" mass="97599">MPRPFGDILDLGAFSREPPLAAERNLSHLITSPASVSKDRKGSHSQPVNVKKRKRANEENNSIGIHHAEPPTPEEVQRRLDEAKETLYGVMDRILDGQPLGYCYGYLYQLVERVCKFKHAEMKNVATVLFDKIDGCFEGTTRHELCEPLEAAVVSMKGNYSDKDEECVRFCREFVARWHLWRGRFTLLSQVFAAIDRGYLSLHHTKQRIQVYVLEEFRNVMHVENYELSGSVLDLMEAYKELQRLHYANKFNDASIVAEDIESVYRDFITVLTQLIPSVIRPAGKKSLSRLEQDVQNGILEQVGANMPYIYKNYNLGQIFLLMDQEIKFYSQCDLSPQFTSSLFSHMNWKIIFAEYSQFEQIVRGQFAEILASPKTMKMLLRVCLDVEVSHGLEGTRNLKHLWIEHCKGVLQQGIEDYRMHKVDTEEFPSFIHYGVDIFNTFEKFNGDYFKDKKLFDGSLRTALEEAVNAPGCNVFVIQSLCKFCDTYFKSKFKSYSRLKSGTQFSDIREQALLIFKSLKNKDDFLAAHRKETSRRLILGKSPRFEEEYALVKEFVALSVETETSQGLLSMLEEIEQSNKLKREFWHEKGDIIEFSPLVLEKKSWPDIPSDDKVDIKLPLQLEDILNRFDDFYRTEDRRNRNKLLDWTNYKLHQLTITGNFASGPVEISGNLLQAVVILMFCDQSTYDLDQLSSKVNMDVKLLQAVLNTMNSGKCKILTQRNNKISYNSQFKATMSKIKLAMIKEQQPVRGSGANSGANSGPNSREKSLETEVAEIVQQNRSEEYRSVLVKIMKQEKSLAVADLLNKAIDILQMRRPVSIPDLQSSVDELIKSEYLHRVEGQIKYVP</sequence>
<gene>
    <name evidence="6" type="ORF">LODBEIA_P24490</name>
</gene>
<protein>
    <recommendedName>
        <fullName evidence="5">Cullin family profile domain-containing protein</fullName>
    </recommendedName>
</protein>
<proteinExistence type="inferred from homology"/>
<dbReference type="InterPro" id="IPR001373">
    <property type="entry name" value="Cullin_N"/>
</dbReference>
<dbReference type="EMBL" id="OZ022407">
    <property type="protein sequence ID" value="CAK9438161.1"/>
    <property type="molecule type" value="Genomic_DNA"/>
</dbReference>
<dbReference type="SUPFAM" id="SSF46785">
    <property type="entry name" value="Winged helix' DNA-binding domain"/>
    <property type="match status" value="1"/>
</dbReference>
<dbReference type="Gene3D" id="1.20.1310.10">
    <property type="entry name" value="Cullin Repeats"/>
    <property type="match status" value="2"/>
</dbReference>
<dbReference type="InterPro" id="IPR019559">
    <property type="entry name" value="Cullin_neddylation_domain"/>
</dbReference>
<keyword evidence="7" id="KW-1185">Reference proteome</keyword>
<feature type="domain" description="Cullin family profile" evidence="5">
    <location>
        <begin position="476"/>
        <end position="711"/>
    </location>
</feature>
<name>A0ABP0ZLZ9_9ASCO</name>
<dbReference type="Pfam" id="PF10557">
    <property type="entry name" value="Cullin_Nedd8"/>
    <property type="match status" value="1"/>
</dbReference>
<dbReference type="SUPFAM" id="SSF75632">
    <property type="entry name" value="Cullin homology domain"/>
    <property type="match status" value="1"/>
</dbReference>
<dbReference type="Pfam" id="PF26557">
    <property type="entry name" value="Cullin_AB"/>
    <property type="match status" value="1"/>
</dbReference>
<evidence type="ECO:0000259" key="5">
    <source>
        <dbReference type="PROSITE" id="PS50069"/>
    </source>
</evidence>
<comment type="similarity">
    <text evidence="1 2 3">Belongs to the cullin family.</text>
</comment>
<evidence type="ECO:0000256" key="4">
    <source>
        <dbReference type="SAM" id="MobiDB-lite"/>
    </source>
</evidence>
<evidence type="ECO:0000313" key="6">
    <source>
        <dbReference type="EMBL" id="CAK9438161.1"/>
    </source>
</evidence>
<dbReference type="SMART" id="SM00182">
    <property type="entry name" value="CULLIN"/>
    <property type="match status" value="1"/>
</dbReference>
<dbReference type="InterPro" id="IPR036317">
    <property type="entry name" value="Cullin_homology_sf"/>
</dbReference>
<dbReference type="PANTHER" id="PTHR11932">
    <property type="entry name" value="CULLIN"/>
    <property type="match status" value="1"/>
</dbReference>
<dbReference type="SMART" id="SM00884">
    <property type="entry name" value="Cullin_Nedd8"/>
    <property type="match status" value="1"/>
</dbReference>
<dbReference type="InterPro" id="IPR036390">
    <property type="entry name" value="WH_DNA-bd_sf"/>
</dbReference>
<dbReference type="Gene3D" id="3.30.230.130">
    <property type="entry name" value="Cullin, Chain C, Domain 2"/>
    <property type="match status" value="1"/>
</dbReference>
<dbReference type="InterPro" id="IPR045093">
    <property type="entry name" value="Cullin"/>
</dbReference>
<dbReference type="InterPro" id="IPR036388">
    <property type="entry name" value="WH-like_DNA-bd_sf"/>
</dbReference>
<dbReference type="InterPro" id="IPR016158">
    <property type="entry name" value="Cullin_homology"/>
</dbReference>
<dbReference type="PROSITE" id="PS50069">
    <property type="entry name" value="CULLIN_2"/>
    <property type="match status" value="1"/>
</dbReference>
<dbReference type="GeneID" id="92207645"/>
<dbReference type="Pfam" id="PF00888">
    <property type="entry name" value="Cullin"/>
    <property type="match status" value="1"/>
</dbReference>
<evidence type="ECO:0000256" key="1">
    <source>
        <dbReference type="ARBA" id="ARBA00006019"/>
    </source>
</evidence>
<feature type="compositionally biased region" description="Low complexity" evidence="4">
    <location>
        <begin position="751"/>
        <end position="763"/>
    </location>
</feature>
<reference evidence="6 7" key="1">
    <citation type="submission" date="2024-03" db="EMBL/GenBank/DDBJ databases">
        <authorList>
            <person name="Brejova B."/>
        </authorList>
    </citation>
    <scope>NUCLEOTIDE SEQUENCE [LARGE SCALE GENOMIC DNA]</scope>
    <source>
        <strain evidence="6 7">CBS 14171</strain>
    </source>
</reference>
<organism evidence="6 7">
    <name type="scientific">Lodderomyces beijingensis</name>
    <dbReference type="NCBI Taxonomy" id="1775926"/>
    <lineage>
        <taxon>Eukaryota</taxon>
        <taxon>Fungi</taxon>
        <taxon>Dikarya</taxon>
        <taxon>Ascomycota</taxon>
        <taxon>Saccharomycotina</taxon>
        <taxon>Pichiomycetes</taxon>
        <taxon>Debaryomycetaceae</taxon>
        <taxon>Candida/Lodderomyces clade</taxon>
        <taxon>Lodderomyces</taxon>
    </lineage>
</organism>